<reference evidence="1 2" key="1">
    <citation type="submission" date="2019-10" db="EMBL/GenBank/DDBJ databases">
        <title>Genomic and transcriptomic insights into the perfect genentic adaptation of a filamentous nitrogen-fixing cyanobacterium to rice fields.</title>
        <authorList>
            <person name="Chen Z."/>
        </authorList>
    </citation>
    <scope>NUCLEOTIDE SEQUENCE [LARGE SCALE GENOMIC DNA]</scope>
    <source>
        <strain evidence="1">CCNUC1</strain>
    </source>
</reference>
<gene>
    <name evidence="1" type="ORF">GXM_05977</name>
</gene>
<evidence type="ECO:0000313" key="2">
    <source>
        <dbReference type="Proteomes" id="UP000326678"/>
    </source>
</evidence>
<dbReference type="AlphaFoldDB" id="A0A5P8W6T1"/>
<dbReference type="Proteomes" id="UP000326678">
    <property type="component" value="Chromosome Gxm1"/>
</dbReference>
<dbReference type="EMBL" id="CP045226">
    <property type="protein sequence ID" value="QFS48483.1"/>
    <property type="molecule type" value="Genomic_DNA"/>
</dbReference>
<organism evidence="1 2">
    <name type="scientific">Nostoc sphaeroides CCNUC1</name>
    <dbReference type="NCBI Taxonomy" id="2653204"/>
    <lineage>
        <taxon>Bacteria</taxon>
        <taxon>Bacillati</taxon>
        <taxon>Cyanobacteriota</taxon>
        <taxon>Cyanophyceae</taxon>
        <taxon>Nostocales</taxon>
        <taxon>Nostocaceae</taxon>
        <taxon>Nostoc</taxon>
    </lineage>
</organism>
<evidence type="ECO:0000313" key="1">
    <source>
        <dbReference type="EMBL" id="QFS48483.1"/>
    </source>
</evidence>
<name>A0A5P8W6T1_9NOSO</name>
<accession>A0A5P8W6T1</accession>
<keyword evidence="2" id="KW-1185">Reference proteome</keyword>
<sequence>MIGALGKTVLSAELGVKSYSTLCPVPYGVHISRKILYPHFCQSETVTLTDIPPRTEVPG</sequence>
<dbReference type="KEGG" id="nsh:GXM_05977"/>
<proteinExistence type="predicted"/>
<protein>
    <submittedName>
        <fullName evidence="1">Uncharacterized protein</fullName>
    </submittedName>
</protein>